<feature type="domain" description="Putative zinc-finger" evidence="2">
    <location>
        <begin position="3"/>
        <end position="37"/>
    </location>
</feature>
<keyword evidence="1" id="KW-0812">Transmembrane</keyword>
<proteinExistence type="predicted"/>
<protein>
    <recommendedName>
        <fullName evidence="2">Putative zinc-finger domain-containing protein</fullName>
    </recommendedName>
</protein>
<evidence type="ECO:0000256" key="1">
    <source>
        <dbReference type="SAM" id="Phobius"/>
    </source>
</evidence>
<keyword evidence="4" id="KW-1185">Reference proteome</keyword>
<dbReference type="Pfam" id="PF13490">
    <property type="entry name" value="zf-HC2"/>
    <property type="match status" value="1"/>
</dbReference>
<organism evidence="3 4">
    <name type="scientific">Paenibacillus bovis</name>
    <dbReference type="NCBI Taxonomy" id="1616788"/>
    <lineage>
        <taxon>Bacteria</taxon>
        <taxon>Bacillati</taxon>
        <taxon>Bacillota</taxon>
        <taxon>Bacilli</taxon>
        <taxon>Bacillales</taxon>
        <taxon>Paenibacillaceae</taxon>
        <taxon>Paenibacillus</taxon>
    </lineage>
</organism>
<dbReference type="KEGG" id="pbv:AR543_16435"/>
<evidence type="ECO:0000313" key="3">
    <source>
        <dbReference type="EMBL" id="ANF97438.1"/>
    </source>
</evidence>
<keyword evidence="1" id="KW-0472">Membrane</keyword>
<accession>A0A172ZIM1</accession>
<name>A0A172ZIM1_9BACL</name>
<dbReference type="AlphaFoldDB" id="A0A172ZIM1"/>
<dbReference type="OrthoDB" id="2679416at2"/>
<dbReference type="Proteomes" id="UP000078148">
    <property type="component" value="Chromosome"/>
</dbReference>
<evidence type="ECO:0000259" key="2">
    <source>
        <dbReference type="Pfam" id="PF13490"/>
    </source>
</evidence>
<dbReference type="STRING" id="1616788.AR543_16435"/>
<gene>
    <name evidence="3" type="ORF">AR543_16435</name>
</gene>
<sequence>MNCREAEELFGIYWDLTPDDPRRLALDEHVRECPDCAAEFEVWKESHELIQAEAAQLEEMPTMTIRAENINRSVMDRIYAESPWLVQTDVKRGPISRLFRRRLSVWMSSLIAVFICSSIYLTLDMTGTFEQQPQPERVTGIVPTAVATGDDSTVVYSSLHFAGSERGLIDPLVIPMNPSHPQYWMILSLVGMLLALVSLRWLARTKHQN</sequence>
<dbReference type="RefSeq" id="WP_060535548.1">
    <property type="nucleotide sequence ID" value="NZ_CP013023.1"/>
</dbReference>
<dbReference type="EMBL" id="CP013023">
    <property type="protein sequence ID" value="ANF97438.1"/>
    <property type="molecule type" value="Genomic_DNA"/>
</dbReference>
<reference evidence="3 4" key="2">
    <citation type="journal article" date="2016" name="Int. J. Syst. Evol. Microbiol.">
        <title>Paenibacillus bovis sp. nov., isolated from raw yak (Bos grunniens) milk.</title>
        <authorList>
            <person name="Gao C."/>
            <person name="Han J."/>
            <person name="Liu Z."/>
            <person name="Xu X."/>
            <person name="Hang F."/>
            <person name="Wu Z."/>
        </authorList>
    </citation>
    <scope>NUCLEOTIDE SEQUENCE [LARGE SCALE GENOMIC DNA]</scope>
    <source>
        <strain evidence="3 4">BD3526</strain>
    </source>
</reference>
<feature type="transmembrane region" description="Helical" evidence="1">
    <location>
        <begin position="183"/>
        <end position="203"/>
    </location>
</feature>
<dbReference type="InterPro" id="IPR027383">
    <property type="entry name" value="Znf_put"/>
</dbReference>
<reference evidence="4" key="1">
    <citation type="submission" date="2015-10" db="EMBL/GenBank/DDBJ databases">
        <title>Genome of Paenibacillus bovis sp. nov.</title>
        <authorList>
            <person name="Wu Z."/>
            <person name="Gao C."/>
            <person name="Liu Z."/>
            <person name="Zheng H."/>
        </authorList>
    </citation>
    <scope>NUCLEOTIDE SEQUENCE [LARGE SCALE GENOMIC DNA]</scope>
    <source>
        <strain evidence="4">BD3526</strain>
    </source>
</reference>
<evidence type="ECO:0000313" key="4">
    <source>
        <dbReference type="Proteomes" id="UP000078148"/>
    </source>
</evidence>
<keyword evidence="1" id="KW-1133">Transmembrane helix</keyword>
<feature type="transmembrane region" description="Helical" evidence="1">
    <location>
        <begin position="103"/>
        <end position="123"/>
    </location>
</feature>